<dbReference type="EMBL" id="SJTH01000032">
    <property type="protein sequence ID" value="TCJ02461.1"/>
    <property type="molecule type" value="Genomic_DNA"/>
</dbReference>
<dbReference type="GO" id="GO:0004177">
    <property type="term" value="F:aminopeptidase activity"/>
    <property type="evidence" value="ECO:0007669"/>
    <property type="project" value="UniProtKB-KW"/>
</dbReference>
<dbReference type="Pfam" id="PF00557">
    <property type="entry name" value="Peptidase_M24"/>
    <property type="match status" value="1"/>
</dbReference>
<dbReference type="InterPro" id="IPR036005">
    <property type="entry name" value="Creatinase/aminopeptidase-like"/>
</dbReference>
<dbReference type="PANTHER" id="PTHR46112:SF8">
    <property type="entry name" value="CYTOPLASMIC PEPTIDASE PEPQ-RELATED"/>
    <property type="match status" value="1"/>
</dbReference>
<dbReference type="InterPro" id="IPR000994">
    <property type="entry name" value="Pept_M24"/>
</dbReference>
<sequence length="400" mass="43970">MITATKEITSEKLIQATNLLNQYGLDTWLLLTREGSDPAMPLVVGVRSVHKAAILIRSNGEHIALTSVSDRGSYEATNLFKKVQVYEASMEEAFLNLFDEIQPQNLALNISESDHLCDGLTQGLYEWLEDVLGVERLAKIEVSSEVILKKLRSIKTPSELENIKQAINHTTDIYDEAFVQIKCGMTEKEIGQLFVEGMKKRGVANGHGDSNEPPLVCIVRKGLAHRKPGNHRTEPGDIVIIDFSLKYNNYCSDIARTFYILKDGETQAPEDIQIAFDTAIAAITASIHALQPGKAGYEVDAVGRSVIEEAGYPTIRHSVGHQIGRATHDGGTILGPKRVPPRPEVEGIIEVSEVYAIEPTVIQDNALPCVLVEENVLVTEGQPIILSKRQTELILISSEG</sequence>
<organism evidence="2 3">
    <name type="scientific">Cytobacillus praedii</name>
    <dbReference type="NCBI Taxonomy" id="1742358"/>
    <lineage>
        <taxon>Bacteria</taxon>
        <taxon>Bacillati</taxon>
        <taxon>Bacillota</taxon>
        <taxon>Bacilli</taxon>
        <taxon>Bacillales</taxon>
        <taxon>Bacillaceae</taxon>
        <taxon>Cytobacillus</taxon>
    </lineage>
</organism>
<dbReference type="Gene3D" id="3.90.230.10">
    <property type="entry name" value="Creatinase/methionine aminopeptidase superfamily"/>
    <property type="match status" value="1"/>
</dbReference>
<dbReference type="OrthoDB" id="9765815at2"/>
<accession>A0A4R1ARB8</accession>
<evidence type="ECO:0000313" key="3">
    <source>
        <dbReference type="Proteomes" id="UP000293846"/>
    </source>
</evidence>
<dbReference type="SUPFAM" id="SSF55920">
    <property type="entry name" value="Creatinase/aminopeptidase"/>
    <property type="match status" value="1"/>
</dbReference>
<reference evidence="2 3" key="1">
    <citation type="submission" date="2019-03" db="EMBL/GenBank/DDBJ databases">
        <authorList>
            <person name="Jensen L."/>
            <person name="Storgaard J."/>
            <person name="Sulaj E."/>
            <person name="Schramm A."/>
            <person name="Marshall I.P.G."/>
        </authorList>
    </citation>
    <scope>NUCLEOTIDE SEQUENCE [LARGE SCALE GENOMIC DNA]</scope>
    <source>
        <strain evidence="2 3">2017H2G3</strain>
    </source>
</reference>
<name>A0A4R1ARB8_9BACI</name>
<proteinExistence type="predicted"/>
<evidence type="ECO:0000259" key="1">
    <source>
        <dbReference type="Pfam" id="PF00557"/>
    </source>
</evidence>
<dbReference type="PANTHER" id="PTHR46112">
    <property type="entry name" value="AMINOPEPTIDASE"/>
    <property type="match status" value="1"/>
</dbReference>
<dbReference type="GO" id="GO:0008235">
    <property type="term" value="F:metalloexopeptidase activity"/>
    <property type="evidence" value="ECO:0007669"/>
    <property type="project" value="UniProtKB-ARBA"/>
</dbReference>
<keyword evidence="2" id="KW-0031">Aminopeptidase</keyword>
<comment type="caution">
    <text evidence="2">The sequence shown here is derived from an EMBL/GenBank/DDBJ whole genome shotgun (WGS) entry which is preliminary data.</text>
</comment>
<keyword evidence="2" id="KW-0645">Protease</keyword>
<evidence type="ECO:0000313" key="2">
    <source>
        <dbReference type="EMBL" id="TCJ02461.1"/>
    </source>
</evidence>
<dbReference type="RefSeq" id="WP_131237844.1">
    <property type="nucleotide sequence ID" value="NZ_SJTH01000032.1"/>
</dbReference>
<dbReference type="PRINTS" id="PR00599">
    <property type="entry name" value="MAPEPTIDASE"/>
</dbReference>
<keyword evidence="3" id="KW-1185">Reference proteome</keyword>
<dbReference type="Proteomes" id="UP000293846">
    <property type="component" value="Unassembled WGS sequence"/>
</dbReference>
<dbReference type="STRING" id="1742358.GCA_001439605_01263"/>
<dbReference type="AlphaFoldDB" id="A0A4R1ARB8"/>
<keyword evidence="2" id="KW-0378">Hydrolase</keyword>
<gene>
    <name evidence="2" type="ORF">E0Y62_19185</name>
</gene>
<dbReference type="InterPro" id="IPR001714">
    <property type="entry name" value="Pept_M24_MAP"/>
</dbReference>
<feature type="domain" description="Peptidase M24" evidence="1">
    <location>
        <begin position="161"/>
        <end position="380"/>
    </location>
</feature>
<dbReference type="InterPro" id="IPR050659">
    <property type="entry name" value="Peptidase_M24B"/>
</dbReference>
<protein>
    <submittedName>
        <fullName evidence="2">Aminopeptidase P family protein</fullName>
    </submittedName>
</protein>